<evidence type="ECO:0000256" key="4">
    <source>
        <dbReference type="ARBA" id="ARBA00023172"/>
    </source>
</evidence>
<name>A0A1H3IQN4_9PROT</name>
<dbReference type="InterPro" id="IPR012340">
    <property type="entry name" value="NA-bd_OB-fold"/>
</dbReference>
<dbReference type="SMART" id="SM00278">
    <property type="entry name" value="HhH1"/>
    <property type="match status" value="2"/>
</dbReference>
<keyword evidence="2 6" id="KW-0227">DNA damage</keyword>
<comment type="function">
    <text evidence="6">The RuvA-RuvB-RuvC complex processes Holliday junction (HJ) DNA during genetic recombination and DNA repair, while the RuvA-RuvB complex plays an important role in the rescue of blocked DNA replication forks via replication fork reversal (RFR). RuvA specifically binds to HJ cruciform DNA, conferring on it an open structure. The RuvB hexamer acts as an ATP-dependent pump, pulling dsDNA into and through the RuvAB complex. HJ branch migration allows RuvC to scan DNA until it finds its consensus sequence, where it cleaves and resolves the cruciform DNA.</text>
</comment>
<dbReference type="Gene3D" id="1.10.150.20">
    <property type="entry name" value="5' to 3' exonuclease, C-terminal subdomain"/>
    <property type="match status" value="1"/>
</dbReference>
<evidence type="ECO:0000259" key="7">
    <source>
        <dbReference type="SMART" id="SM00278"/>
    </source>
</evidence>
<dbReference type="InterPro" id="IPR010994">
    <property type="entry name" value="RuvA_2-like"/>
</dbReference>
<keyword evidence="9" id="KW-1185">Reference proteome</keyword>
<evidence type="ECO:0000313" key="9">
    <source>
        <dbReference type="Proteomes" id="UP000198640"/>
    </source>
</evidence>
<dbReference type="AlphaFoldDB" id="A0A1H3IQN4"/>
<comment type="caution">
    <text evidence="6">Lacks conserved residue(s) required for the propagation of feature annotation.</text>
</comment>
<dbReference type="Pfam" id="PF07499">
    <property type="entry name" value="RuvA_C"/>
    <property type="match status" value="1"/>
</dbReference>
<feature type="domain" description="Helix-hairpin-helix DNA-binding motif class 1" evidence="7">
    <location>
        <begin position="108"/>
        <end position="127"/>
    </location>
</feature>
<dbReference type="Proteomes" id="UP000198640">
    <property type="component" value="Unassembled WGS sequence"/>
</dbReference>
<dbReference type="InterPro" id="IPR013849">
    <property type="entry name" value="DNA_helicase_Holl-junc_RuvA_I"/>
</dbReference>
<keyword evidence="8" id="KW-0378">Hydrolase</keyword>
<dbReference type="GO" id="GO:0009378">
    <property type="term" value="F:four-way junction helicase activity"/>
    <property type="evidence" value="ECO:0007669"/>
    <property type="project" value="InterPro"/>
</dbReference>
<dbReference type="InterPro" id="IPR011114">
    <property type="entry name" value="RuvA_C"/>
</dbReference>
<dbReference type="SUPFAM" id="SSF46929">
    <property type="entry name" value="DNA helicase RuvA subunit, C-terminal domain"/>
    <property type="match status" value="1"/>
</dbReference>
<evidence type="ECO:0000313" key="8">
    <source>
        <dbReference type="EMBL" id="SDY29917.1"/>
    </source>
</evidence>
<comment type="domain">
    <text evidence="6">Has three domains with a flexible linker between the domains II and III and assumes an 'L' shape. Domain III is highly mobile and contacts RuvB.</text>
</comment>
<dbReference type="SUPFAM" id="SSF50249">
    <property type="entry name" value="Nucleic acid-binding proteins"/>
    <property type="match status" value="1"/>
</dbReference>
<evidence type="ECO:0000256" key="6">
    <source>
        <dbReference type="HAMAP-Rule" id="MF_00031"/>
    </source>
</evidence>
<accession>A0A1H3IQN4</accession>
<comment type="subunit">
    <text evidence="6">Homotetramer. Forms an RuvA(8)-RuvB(12)-Holliday junction (HJ) complex. HJ DNA is sandwiched between 2 RuvA tetramers; dsDNA enters through RuvA and exits via RuvB. An RuvB hexamer assembles on each DNA strand where it exits the tetramer. Each RuvB hexamer is contacted by two RuvA subunits (via domain III) on 2 adjacent RuvB subunits; this complex drives branch migration. In the full resolvosome a probable DNA-RuvA(4)-RuvB(12)-RuvC(2) complex forms which resolves the HJ.</text>
</comment>
<dbReference type="Pfam" id="PF01330">
    <property type="entry name" value="RuvA_N"/>
    <property type="match status" value="1"/>
</dbReference>
<keyword evidence="8" id="KW-0067">ATP-binding</keyword>
<dbReference type="HAMAP" id="MF_00031">
    <property type="entry name" value="DNA_HJ_migration_RuvA"/>
    <property type="match status" value="1"/>
</dbReference>
<dbReference type="RefSeq" id="WP_090414013.1">
    <property type="nucleotide sequence ID" value="NZ_FNOY01000028.1"/>
</dbReference>
<feature type="domain" description="Helix-hairpin-helix DNA-binding motif class 1" evidence="7">
    <location>
        <begin position="73"/>
        <end position="92"/>
    </location>
</feature>
<sequence length="194" mass="21321">MIGRITGLLLEKRPPLVLVDVQGVGYEIDVPMSTFCQLPELGEQVALHTHLIVREDAHLLFGFMTEAERVFFRQLTKISGIGVRTALAILSGLSVAELQQAVAAQDSMRLTKIPGIGKKTAERLLLEMRDKIDPLLAHFQPATMTQDIDQDILNALLALGYNDREANWAVKQLPEGVGVPDGIMQSLKLLSKGK</sequence>
<dbReference type="GO" id="GO:0000400">
    <property type="term" value="F:four-way junction DNA binding"/>
    <property type="evidence" value="ECO:0007669"/>
    <property type="project" value="UniProtKB-UniRule"/>
</dbReference>
<dbReference type="STRING" id="44576.SAMN05421881_10286"/>
<dbReference type="Pfam" id="PF14520">
    <property type="entry name" value="HHH_5"/>
    <property type="match status" value="1"/>
</dbReference>
<keyword evidence="3 6" id="KW-0238">DNA-binding</keyword>
<dbReference type="CDD" id="cd14332">
    <property type="entry name" value="UBA_RuvA_C"/>
    <property type="match status" value="1"/>
</dbReference>
<keyword evidence="4 6" id="KW-0233">DNA recombination</keyword>
<comment type="similarity">
    <text evidence="6">Belongs to the RuvA family.</text>
</comment>
<dbReference type="GO" id="GO:0005737">
    <property type="term" value="C:cytoplasm"/>
    <property type="evidence" value="ECO:0007669"/>
    <property type="project" value="UniProtKB-SubCell"/>
</dbReference>
<dbReference type="InterPro" id="IPR003583">
    <property type="entry name" value="Hlx-hairpin-Hlx_DNA-bd_motif"/>
</dbReference>
<dbReference type="GO" id="GO:0006281">
    <property type="term" value="P:DNA repair"/>
    <property type="evidence" value="ECO:0007669"/>
    <property type="project" value="UniProtKB-UniRule"/>
</dbReference>
<evidence type="ECO:0000256" key="1">
    <source>
        <dbReference type="ARBA" id="ARBA00022490"/>
    </source>
</evidence>
<keyword evidence="8" id="KW-0347">Helicase</keyword>
<proteinExistence type="inferred from homology"/>
<dbReference type="EMBL" id="FNOY01000028">
    <property type="protein sequence ID" value="SDY29917.1"/>
    <property type="molecule type" value="Genomic_DNA"/>
</dbReference>
<dbReference type="InterPro" id="IPR036267">
    <property type="entry name" value="RuvA_C_sf"/>
</dbReference>
<feature type="region of interest" description="Domain I" evidence="6">
    <location>
        <begin position="1"/>
        <end position="64"/>
    </location>
</feature>
<keyword evidence="1 6" id="KW-0963">Cytoplasm</keyword>
<dbReference type="GO" id="GO:0005524">
    <property type="term" value="F:ATP binding"/>
    <property type="evidence" value="ECO:0007669"/>
    <property type="project" value="InterPro"/>
</dbReference>
<feature type="region of interest" description="Domain III" evidence="6">
    <location>
        <begin position="143"/>
        <end position="194"/>
    </location>
</feature>
<evidence type="ECO:0000256" key="2">
    <source>
        <dbReference type="ARBA" id="ARBA00022763"/>
    </source>
</evidence>
<dbReference type="SUPFAM" id="SSF47781">
    <property type="entry name" value="RuvA domain 2-like"/>
    <property type="match status" value="1"/>
</dbReference>
<reference evidence="8 9" key="1">
    <citation type="submission" date="2016-10" db="EMBL/GenBank/DDBJ databases">
        <authorList>
            <person name="de Groot N.N."/>
        </authorList>
    </citation>
    <scope>NUCLEOTIDE SEQUENCE [LARGE SCALE GENOMIC DNA]</scope>
    <source>
        <strain evidence="8 9">Nm1</strain>
    </source>
</reference>
<keyword evidence="5 6" id="KW-0234">DNA repair</keyword>
<dbReference type="GO" id="GO:0009379">
    <property type="term" value="C:Holliday junction helicase complex"/>
    <property type="evidence" value="ECO:0007669"/>
    <property type="project" value="InterPro"/>
</dbReference>
<dbReference type="InterPro" id="IPR000085">
    <property type="entry name" value="RuvA"/>
</dbReference>
<dbReference type="Gene3D" id="2.40.50.140">
    <property type="entry name" value="Nucleic acid-binding proteins"/>
    <property type="match status" value="1"/>
</dbReference>
<dbReference type="NCBIfam" id="TIGR00084">
    <property type="entry name" value="ruvA"/>
    <property type="match status" value="1"/>
</dbReference>
<organism evidence="8 9">
    <name type="scientific">Nitrosomonas halophila</name>
    <dbReference type="NCBI Taxonomy" id="44576"/>
    <lineage>
        <taxon>Bacteria</taxon>
        <taxon>Pseudomonadati</taxon>
        <taxon>Pseudomonadota</taxon>
        <taxon>Betaproteobacteria</taxon>
        <taxon>Nitrosomonadales</taxon>
        <taxon>Nitrosomonadaceae</taxon>
        <taxon>Nitrosomonas</taxon>
    </lineage>
</organism>
<dbReference type="GO" id="GO:0006310">
    <property type="term" value="P:DNA recombination"/>
    <property type="evidence" value="ECO:0007669"/>
    <property type="project" value="UniProtKB-UniRule"/>
</dbReference>
<evidence type="ECO:0000256" key="5">
    <source>
        <dbReference type="ARBA" id="ARBA00023204"/>
    </source>
</evidence>
<dbReference type="OrthoDB" id="5293449at2"/>
<keyword evidence="8" id="KW-0547">Nucleotide-binding</keyword>
<evidence type="ECO:0000256" key="3">
    <source>
        <dbReference type="ARBA" id="ARBA00023125"/>
    </source>
</evidence>
<comment type="subcellular location">
    <subcellularLocation>
        <location evidence="6">Cytoplasm</location>
    </subcellularLocation>
</comment>
<protein>
    <recommendedName>
        <fullName evidence="6">Holliday junction branch migration complex subunit RuvA</fullName>
    </recommendedName>
</protein>
<gene>
    <name evidence="6" type="primary">ruvA</name>
    <name evidence="8" type="ORF">SAMN05421881_10286</name>
</gene>
<dbReference type="GO" id="GO:0048476">
    <property type="term" value="C:Holliday junction resolvase complex"/>
    <property type="evidence" value="ECO:0007669"/>
    <property type="project" value="UniProtKB-UniRule"/>
</dbReference>